<keyword evidence="3" id="KW-1185">Reference proteome</keyword>
<accession>A0ABQ1Q1G8</accession>
<feature type="transmembrane region" description="Helical" evidence="1">
    <location>
        <begin position="6"/>
        <end position="25"/>
    </location>
</feature>
<evidence type="ECO:0000313" key="3">
    <source>
        <dbReference type="Proteomes" id="UP000642571"/>
    </source>
</evidence>
<keyword evidence="1" id="KW-0472">Membrane</keyword>
<evidence type="ECO:0008006" key="4">
    <source>
        <dbReference type="Google" id="ProtNLM"/>
    </source>
</evidence>
<name>A0ABQ1Q1G8_9BACI</name>
<gene>
    <name evidence="2" type="ORF">GCM10011389_15430</name>
</gene>
<dbReference type="Proteomes" id="UP000642571">
    <property type="component" value="Unassembled WGS sequence"/>
</dbReference>
<evidence type="ECO:0000256" key="1">
    <source>
        <dbReference type="SAM" id="Phobius"/>
    </source>
</evidence>
<dbReference type="EMBL" id="BMIN01000005">
    <property type="protein sequence ID" value="GGD08726.1"/>
    <property type="molecule type" value="Genomic_DNA"/>
</dbReference>
<dbReference type="RefSeq" id="WP_188652479.1">
    <property type="nucleotide sequence ID" value="NZ_BMIN01000005.1"/>
</dbReference>
<reference evidence="3" key="1">
    <citation type="journal article" date="2019" name="Int. J. Syst. Evol. Microbiol.">
        <title>The Global Catalogue of Microorganisms (GCM) 10K type strain sequencing project: providing services to taxonomists for standard genome sequencing and annotation.</title>
        <authorList>
            <consortium name="The Broad Institute Genomics Platform"/>
            <consortium name="The Broad Institute Genome Sequencing Center for Infectious Disease"/>
            <person name="Wu L."/>
            <person name="Ma J."/>
        </authorList>
    </citation>
    <scope>NUCLEOTIDE SEQUENCE [LARGE SCALE GENOMIC DNA]</scope>
    <source>
        <strain evidence="3">CGMCC 1.15353</strain>
    </source>
</reference>
<keyword evidence="1" id="KW-0812">Transmembrane</keyword>
<comment type="caution">
    <text evidence="2">The sequence shown here is derived from an EMBL/GenBank/DDBJ whole genome shotgun (WGS) entry which is preliminary data.</text>
</comment>
<sequence length="181" mass="21863">MRKNIWKTGFFAILVICSVMGYVWYSETQQAETMKKDMVLHIVNKQIELTERLEWALDKVDEREKFKENLMKIEYEIDNLSGEMGNATFIGRHVDIPFGFVDFYFWESDTVYQAVDELQDHDLSDQTLRDLKDYYKKHSDLTSQIKLEEFEYMSFDEYMEKLEEVNLYMDKYEDWRPTMGV</sequence>
<keyword evidence="1" id="KW-1133">Transmembrane helix</keyword>
<organism evidence="2 3">
    <name type="scientific">Pontibacillus salipaludis</name>
    <dbReference type="NCBI Taxonomy" id="1697394"/>
    <lineage>
        <taxon>Bacteria</taxon>
        <taxon>Bacillati</taxon>
        <taxon>Bacillota</taxon>
        <taxon>Bacilli</taxon>
        <taxon>Bacillales</taxon>
        <taxon>Bacillaceae</taxon>
        <taxon>Pontibacillus</taxon>
    </lineage>
</organism>
<evidence type="ECO:0000313" key="2">
    <source>
        <dbReference type="EMBL" id="GGD08726.1"/>
    </source>
</evidence>
<protein>
    <recommendedName>
        <fullName evidence="4">DUF4375 domain-containing protein</fullName>
    </recommendedName>
</protein>
<proteinExistence type="predicted"/>